<dbReference type="Proteomes" id="UP000235670">
    <property type="component" value="Unassembled WGS sequence"/>
</dbReference>
<protein>
    <submittedName>
        <fullName evidence="1">Uncharacterized protein</fullName>
    </submittedName>
</protein>
<gene>
    <name evidence="1" type="ORF">CJ218_08915</name>
</gene>
<evidence type="ECO:0000313" key="1">
    <source>
        <dbReference type="EMBL" id="PMC51633.1"/>
    </source>
</evidence>
<sequence>MNKLFKKNLLMISITIFIAASAIFICYKKVQHQSQTESQSSSQTNPITSQYVIEKYSETVKNVKSFKYKTEYSTNFNNTDPKVVEKIGAKDLVMKKIQDGTLSIEPFSLQSNIFLTDTKKSQNLSNYVNEKNILYYKIDNQSWKSKESSQSISEAIDSNKKYIANDKFLDALKNVVDNLILEEQGDNYILTFIGTDDKFISLLSEFDSDLPPALSDLKKSDGKYLNFRLTINKSTFEPIEISFKASISKHNQEGTDRKIEAKRTFSEINTAKVEIPEDIQYELQANLITSNYVIEKYSERVKNVKSFKYKTEHSTKFINTDPKVVERIGAVSSVTKTIQDGTLSIEPFSSQTNIFWTGTTKSQRLSNYINKSNILYYKIENEPWKSKESRQSISERIDTNKQYIANDKFLDALKNVADDLILEDQGDKYNLTYIGNDDKFISLLSEFDSSLPIVLSKLEDTDLKNLDLRLTINKSTFDPIEISFIATISKKRQDGIDRKIEAIRTFSEINTAKVIPPEGIR</sequence>
<dbReference type="EMBL" id="PNGT01000016">
    <property type="protein sequence ID" value="PMC51633.1"/>
    <property type="molecule type" value="Genomic_DNA"/>
</dbReference>
<dbReference type="Pfam" id="PF20316">
    <property type="entry name" value="DUF6612"/>
    <property type="match status" value="2"/>
</dbReference>
<dbReference type="InterPro" id="IPR046720">
    <property type="entry name" value="DUF6612"/>
</dbReference>
<reference evidence="1 2" key="1">
    <citation type="submission" date="2017-09" db="EMBL/GenBank/DDBJ databases">
        <title>Bacterial strain isolated from the female urinary microbiota.</title>
        <authorList>
            <person name="Thomas-White K."/>
            <person name="Kumar N."/>
            <person name="Forster S."/>
            <person name="Putonti C."/>
            <person name="Lawley T."/>
            <person name="Wolfe A.J."/>
        </authorList>
    </citation>
    <scope>NUCLEOTIDE SEQUENCE [LARGE SCALE GENOMIC DNA]</scope>
    <source>
        <strain evidence="1 2">UMB0186</strain>
    </source>
</reference>
<comment type="caution">
    <text evidence="1">The sequence shown here is derived from an EMBL/GenBank/DDBJ whole genome shotgun (WGS) entry which is preliminary data.</text>
</comment>
<name>A0A2N6SCI2_9BACL</name>
<dbReference type="OrthoDB" id="1957331at2"/>
<evidence type="ECO:0000313" key="2">
    <source>
        <dbReference type="Proteomes" id="UP000235670"/>
    </source>
</evidence>
<organism evidence="1 2">
    <name type="scientific">Gemella sanguinis</name>
    <dbReference type="NCBI Taxonomy" id="84135"/>
    <lineage>
        <taxon>Bacteria</taxon>
        <taxon>Bacillati</taxon>
        <taxon>Bacillota</taxon>
        <taxon>Bacilli</taxon>
        <taxon>Bacillales</taxon>
        <taxon>Gemellaceae</taxon>
        <taxon>Gemella</taxon>
    </lineage>
</organism>
<dbReference type="RefSeq" id="WP_102190326.1">
    <property type="nucleotide sequence ID" value="NZ_PNGT01000016.1"/>
</dbReference>
<proteinExistence type="predicted"/>
<accession>A0A2N6SCI2</accession>
<dbReference type="AlphaFoldDB" id="A0A2N6SCI2"/>